<feature type="active site" description="O-(5'-phospho-DNA)-tyrosine intermediate" evidence="10">
    <location>
        <position position="294"/>
    </location>
</feature>
<feature type="site" description="Interaction with DNA" evidence="10">
    <location>
        <position position="150"/>
    </location>
</feature>
<comment type="catalytic activity">
    <reaction evidence="1 10">
        <text>ATP-independent breakage of single-stranded DNA, followed by passage and rejoining.</text>
        <dbReference type="EC" id="5.6.2.1"/>
    </reaction>
</comment>
<comment type="function">
    <text evidence="10">Releases the supercoiling and torsional tension of DNA, which is introduced during the DNA replication and transcription, by transiently cleaving and rejoining one strand of the DNA duplex. Introduces a single-strand break via transesterification at a target site in duplex DNA. The scissile phosphodiester is attacked by the catalytic tyrosine of the enzyme, resulting in the formation of a DNA-(5'-phosphotyrosyl)-enzyme intermediate and the expulsion of a 3'-OH DNA strand. The free DNA strand then undergoes passage around the unbroken strand, thus removing DNA supercoils. Finally, in the religation step, the DNA 3'-OH attacks the covalent intermediate to expel the active-site tyrosine and restore the DNA phosphodiester backbone.</text>
</comment>
<dbReference type="InterPro" id="IPR006171">
    <property type="entry name" value="TOPRIM_dom"/>
</dbReference>
<dbReference type="HAMAP" id="MF_00952">
    <property type="entry name" value="Topoisom_1_prok"/>
    <property type="match status" value="1"/>
</dbReference>
<dbReference type="PRINTS" id="PR00417">
    <property type="entry name" value="PRTPISMRASEI"/>
</dbReference>
<keyword evidence="5" id="KW-0862">Zinc</keyword>
<dbReference type="PROSITE" id="PS50880">
    <property type="entry name" value="TOPRIM"/>
    <property type="match status" value="1"/>
</dbReference>
<evidence type="ECO:0000256" key="3">
    <source>
        <dbReference type="ARBA" id="ARBA00022723"/>
    </source>
</evidence>
<dbReference type="GO" id="GO:0003917">
    <property type="term" value="F:DNA topoisomerase type I (single strand cut, ATP-independent) activity"/>
    <property type="evidence" value="ECO:0007669"/>
    <property type="project" value="UniProtKB-UniRule"/>
</dbReference>
<evidence type="ECO:0000256" key="8">
    <source>
        <dbReference type="ARBA" id="ARBA00023125"/>
    </source>
</evidence>
<feature type="site" description="Interaction with DNA" evidence="10">
    <location>
        <position position="158"/>
    </location>
</feature>
<proteinExistence type="inferred from homology"/>
<keyword evidence="3" id="KW-0479">Metal-binding</keyword>
<dbReference type="InterPro" id="IPR034149">
    <property type="entry name" value="TOPRIM_TopoI"/>
</dbReference>
<dbReference type="PROSITE" id="PS52039">
    <property type="entry name" value="TOPO_IA_2"/>
    <property type="match status" value="1"/>
</dbReference>
<dbReference type="Gene3D" id="3.30.65.10">
    <property type="entry name" value="Bacterial Topoisomerase I, domain 1"/>
    <property type="match status" value="3"/>
</dbReference>
<dbReference type="GO" id="GO:0005694">
    <property type="term" value="C:chromosome"/>
    <property type="evidence" value="ECO:0007669"/>
    <property type="project" value="InterPro"/>
</dbReference>
<dbReference type="Pfam" id="PF01131">
    <property type="entry name" value="Topoisom_bac"/>
    <property type="match status" value="1"/>
</dbReference>
<evidence type="ECO:0000256" key="2">
    <source>
        <dbReference type="ARBA" id="ARBA00009446"/>
    </source>
</evidence>
<feature type="site" description="Interaction with DNA" evidence="10">
    <location>
        <position position="479"/>
    </location>
</feature>
<evidence type="ECO:0000256" key="4">
    <source>
        <dbReference type="ARBA" id="ARBA00022771"/>
    </source>
</evidence>
<dbReference type="InterPro" id="IPR028612">
    <property type="entry name" value="Topoisom_1_IA"/>
</dbReference>
<feature type="site" description="Interaction with DNA" evidence="10">
    <location>
        <position position="149"/>
    </location>
</feature>
<evidence type="ECO:0000259" key="12">
    <source>
        <dbReference type="PROSITE" id="PS52039"/>
    </source>
</evidence>
<evidence type="ECO:0000313" key="14">
    <source>
        <dbReference type="Proteomes" id="UP000177269"/>
    </source>
</evidence>
<dbReference type="Pfam" id="PF01751">
    <property type="entry name" value="Toprim"/>
    <property type="match status" value="1"/>
</dbReference>
<sequence>MAKKLLIVESPAKAKTISKYLGDEYTVKASVGHIRDLPKSNKKAIDIEAGFVPHYEISPGKEKVVAEIKMSAGKASEILLATDPDREGEAIAWHISSIITDKDGDAKSQVPYSKIKRITYHEITKEAIHEALANPRSIDENLRKAQEARRVLDRLVGYDLSGLIWKKVRYGLSAGRVQSPALRILMEREREIRAFISHTFWIITANTKTKKGEDIAFICEKEPTEKSEVDKILKAGNSNPWTVKEVKESEAKRDPRAPFITSTLQQAASSRLGYAPARTMSLAQRLYEAGLITYMRTDSTNLSQNALGQIYATISNKYGKEFLSPRVYAKKSKNAQEAHEAIRPTTISRESAGANEEQKKLYRLIWQRTVASQMASAKTLRTKISAGVNTENIPDFAANGSRVLFPGWLSADPDARGEDVELPKVAAGDRLDLISLSTDEKETQPPPRYTEAGLIKELEKRGIGRPSTYASIIKTIEDRGYVEKINKSLKPTDTGDVVSTFLENNFTKYVSDTFTAEMEDELDEIAEGRREYVKTLTDFYKPFLKEVKSKEKMEKITNLGDAPEEFKCPLCGGPMIVKLGKTGKFLSCAKFPECTGARTFEGKELSGPKVTGEPCPECGGKLVEREGRFGKFISCDNYPKCKFIKKDAELERQNSTGVSCPICKEGVMTERKGRFGIFYSCSNYPKCKNAIKAKPTGNICDLCGSLMMEGTKTIPERCSNKTCLNHRPDKIAK</sequence>
<dbReference type="SUPFAM" id="SSF56712">
    <property type="entry name" value="Prokaryotic type I DNA topoisomerase"/>
    <property type="match status" value="1"/>
</dbReference>
<dbReference type="GO" id="GO:0003677">
    <property type="term" value="F:DNA binding"/>
    <property type="evidence" value="ECO:0007669"/>
    <property type="project" value="UniProtKB-KW"/>
</dbReference>
<dbReference type="Gene3D" id="2.70.20.10">
    <property type="entry name" value="Topoisomerase I, domain 3"/>
    <property type="match status" value="1"/>
</dbReference>
<evidence type="ECO:0000259" key="11">
    <source>
        <dbReference type="PROSITE" id="PS50880"/>
    </source>
</evidence>
<dbReference type="GO" id="GO:0008270">
    <property type="term" value="F:zinc ion binding"/>
    <property type="evidence" value="ECO:0007669"/>
    <property type="project" value="UniProtKB-KW"/>
</dbReference>
<comment type="caution">
    <text evidence="13">The sequence shown here is derived from an EMBL/GenBank/DDBJ whole genome shotgun (WGS) entry which is preliminary data.</text>
</comment>
<dbReference type="InterPro" id="IPR013825">
    <property type="entry name" value="Topo_IA_cen_sub2"/>
</dbReference>
<dbReference type="Gene3D" id="1.10.460.10">
    <property type="entry name" value="Topoisomerase I, domain 2"/>
    <property type="match status" value="1"/>
</dbReference>
<dbReference type="SUPFAM" id="SSF57783">
    <property type="entry name" value="Zinc beta-ribbon"/>
    <property type="match status" value="3"/>
</dbReference>
<evidence type="ECO:0000256" key="7">
    <source>
        <dbReference type="ARBA" id="ARBA00023029"/>
    </source>
</evidence>
<dbReference type="CDD" id="cd03363">
    <property type="entry name" value="TOPRIM_TopoIA_TopoI"/>
    <property type="match status" value="1"/>
</dbReference>
<dbReference type="GO" id="GO:0006265">
    <property type="term" value="P:DNA topological change"/>
    <property type="evidence" value="ECO:0007669"/>
    <property type="project" value="UniProtKB-UniRule"/>
</dbReference>
<gene>
    <name evidence="10" type="primary">topA</name>
    <name evidence="13" type="ORF">A3G52_01465</name>
</gene>
<dbReference type="Gene3D" id="1.10.290.10">
    <property type="entry name" value="Topoisomerase I, domain 4"/>
    <property type="match status" value="1"/>
</dbReference>
<feature type="site" description="Interaction with DNA" evidence="10">
    <location>
        <position position="165"/>
    </location>
</feature>
<keyword evidence="6" id="KW-0460">Magnesium</keyword>
<keyword evidence="8 10" id="KW-0238">DNA-binding</keyword>
<evidence type="ECO:0000256" key="6">
    <source>
        <dbReference type="ARBA" id="ARBA00022842"/>
    </source>
</evidence>
<evidence type="ECO:0000256" key="5">
    <source>
        <dbReference type="ARBA" id="ARBA00022833"/>
    </source>
</evidence>
<organism evidence="13 14">
    <name type="scientific">Candidatus Taylorbacteria bacterium RIFCSPLOWO2_12_FULL_43_20</name>
    <dbReference type="NCBI Taxonomy" id="1802332"/>
    <lineage>
        <taxon>Bacteria</taxon>
        <taxon>Candidatus Tayloriibacteriota</taxon>
    </lineage>
</organism>
<dbReference type="InterPro" id="IPR013498">
    <property type="entry name" value="Topo_IA_Znf"/>
</dbReference>
<evidence type="ECO:0000256" key="9">
    <source>
        <dbReference type="ARBA" id="ARBA00023235"/>
    </source>
</evidence>
<feature type="site" description="Interaction with DNA" evidence="10">
    <location>
        <position position="296"/>
    </location>
</feature>
<dbReference type="InterPro" id="IPR005733">
    <property type="entry name" value="TopoI_bac-type"/>
</dbReference>
<dbReference type="InterPro" id="IPR023406">
    <property type="entry name" value="Topo_IA_AS"/>
</dbReference>
<dbReference type="CDD" id="cd00186">
    <property type="entry name" value="TOP1Ac"/>
    <property type="match status" value="1"/>
</dbReference>
<dbReference type="SMART" id="SM00436">
    <property type="entry name" value="TOP1Bc"/>
    <property type="match status" value="1"/>
</dbReference>
<evidence type="ECO:0000256" key="1">
    <source>
        <dbReference type="ARBA" id="ARBA00000213"/>
    </source>
</evidence>
<protein>
    <recommendedName>
        <fullName evidence="10">DNA topoisomerase 1</fullName>
        <ecNumber evidence="10">5.6.2.1</ecNumber>
    </recommendedName>
    <alternativeName>
        <fullName evidence="10">DNA topoisomerase I</fullName>
    </alternativeName>
</protein>
<dbReference type="EC" id="5.6.2.1" evidence="10"/>
<dbReference type="SMART" id="SM00493">
    <property type="entry name" value="TOPRIM"/>
    <property type="match status" value="1"/>
</dbReference>
<reference evidence="13 14" key="1">
    <citation type="journal article" date="2016" name="Nat. Commun.">
        <title>Thousands of microbial genomes shed light on interconnected biogeochemical processes in an aquifer system.</title>
        <authorList>
            <person name="Anantharaman K."/>
            <person name="Brown C.T."/>
            <person name="Hug L.A."/>
            <person name="Sharon I."/>
            <person name="Castelle C.J."/>
            <person name="Probst A.J."/>
            <person name="Thomas B.C."/>
            <person name="Singh A."/>
            <person name="Wilkins M.J."/>
            <person name="Karaoz U."/>
            <person name="Brodie E.L."/>
            <person name="Williams K.H."/>
            <person name="Hubbard S.S."/>
            <person name="Banfield J.F."/>
        </authorList>
    </citation>
    <scope>NUCLEOTIDE SEQUENCE [LARGE SCALE GENOMIC DNA]</scope>
</reference>
<feature type="site" description="Interaction with DNA" evidence="10">
    <location>
        <position position="153"/>
    </location>
</feature>
<dbReference type="PANTHER" id="PTHR42785">
    <property type="entry name" value="DNA TOPOISOMERASE, TYPE IA, CORE"/>
    <property type="match status" value="1"/>
</dbReference>
<dbReference type="Gene3D" id="3.40.50.140">
    <property type="match status" value="1"/>
</dbReference>
<comment type="subunit">
    <text evidence="10">Monomer.</text>
</comment>
<feature type="domain" description="Topo IA-type catalytic" evidence="12">
    <location>
        <begin position="139"/>
        <end position="548"/>
    </location>
</feature>
<keyword evidence="7 10" id="KW-0799">Topoisomerase</keyword>
<dbReference type="AlphaFoldDB" id="A0A1G2P1Y2"/>
<dbReference type="InterPro" id="IPR000380">
    <property type="entry name" value="Topo_IA"/>
</dbReference>
<dbReference type="InterPro" id="IPR013826">
    <property type="entry name" value="Topo_IA_cen_sub3"/>
</dbReference>
<feature type="site" description="Interaction with DNA" evidence="10">
    <location>
        <position position="33"/>
    </location>
</feature>
<dbReference type="PANTHER" id="PTHR42785:SF1">
    <property type="entry name" value="DNA TOPOISOMERASE"/>
    <property type="match status" value="1"/>
</dbReference>
<dbReference type="InterPro" id="IPR023405">
    <property type="entry name" value="Topo_IA_core_domain"/>
</dbReference>
<dbReference type="PROSITE" id="PS00396">
    <property type="entry name" value="TOPO_IA_1"/>
    <property type="match status" value="1"/>
</dbReference>
<accession>A0A1G2P1Y2</accession>
<feature type="region of interest" description="Interaction with DNA" evidence="10">
    <location>
        <begin position="173"/>
        <end position="178"/>
    </location>
</feature>
<keyword evidence="9 10" id="KW-0413">Isomerase</keyword>
<name>A0A1G2P1Y2_9BACT</name>
<dbReference type="InterPro" id="IPR003602">
    <property type="entry name" value="Topo_IA_DNA-bd_dom"/>
</dbReference>
<dbReference type="InterPro" id="IPR013824">
    <property type="entry name" value="Topo_IA_cen_sub1"/>
</dbReference>
<dbReference type="Pfam" id="PF01396">
    <property type="entry name" value="Zn_ribbon_Top1"/>
    <property type="match status" value="3"/>
</dbReference>
<evidence type="ECO:0000313" key="13">
    <source>
        <dbReference type="EMBL" id="OHA42356.1"/>
    </source>
</evidence>
<dbReference type="InterPro" id="IPR003601">
    <property type="entry name" value="Topo_IA_2"/>
</dbReference>
<comment type="similarity">
    <text evidence="2 10">Belongs to the type IA topoisomerase family.</text>
</comment>
<dbReference type="NCBIfam" id="TIGR01051">
    <property type="entry name" value="topA_bact"/>
    <property type="match status" value="1"/>
</dbReference>
<dbReference type="SMART" id="SM00437">
    <property type="entry name" value="TOP1Ac"/>
    <property type="match status" value="1"/>
</dbReference>
<dbReference type="Proteomes" id="UP000177269">
    <property type="component" value="Unassembled WGS sequence"/>
</dbReference>
<dbReference type="InterPro" id="IPR013497">
    <property type="entry name" value="Topo_IA_cen"/>
</dbReference>
<evidence type="ECO:0000256" key="10">
    <source>
        <dbReference type="HAMAP-Rule" id="MF_00952"/>
    </source>
</evidence>
<dbReference type="EMBL" id="MHSK01000014">
    <property type="protein sequence ID" value="OHA42356.1"/>
    <property type="molecule type" value="Genomic_DNA"/>
</dbReference>
<feature type="domain" description="Toprim" evidence="11">
    <location>
        <begin position="3"/>
        <end position="115"/>
    </location>
</feature>
<keyword evidence="4" id="KW-0863">Zinc-finger</keyword>